<keyword evidence="6" id="KW-0479">Metal-binding</keyword>
<evidence type="ECO:0000256" key="2">
    <source>
        <dbReference type="ARBA" id="ARBA00023015"/>
    </source>
</evidence>
<dbReference type="FunFam" id="1.20.5.170:FF:000010">
    <property type="entry name" value="Cyclic AMP-dependent transcription factor ATF-2"/>
    <property type="match status" value="1"/>
</dbReference>
<dbReference type="SMART" id="SM00338">
    <property type="entry name" value="BRLZ"/>
    <property type="match status" value="1"/>
</dbReference>
<feature type="domain" description="BZIP" evidence="9">
    <location>
        <begin position="642"/>
        <end position="685"/>
    </location>
</feature>
<dbReference type="GO" id="GO:0008270">
    <property type="term" value="F:zinc ion binding"/>
    <property type="evidence" value="ECO:0007669"/>
    <property type="project" value="UniProtKB-KW"/>
</dbReference>
<evidence type="ECO:0000256" key="5">
    <source>
        <dbReference type="ARBA" id="ARBA00023242"/>
    </source>
</evidence>
<dbReference type="PROSITE" id="PS00036">
    <property type="entry name" value="BZIP_BASIC"/>
    <property type="match status" value="1"/>
</dbReference>
<dbReference type="InterPro" id="IPR051027">
    <property type="entry name" value="bZIP_transcription_factors"/>
</dbReference>
<feature type="compositionally biased region" description="Basic residues" evidence="7">
    <location>
        <begin position="535"/>
        <end position="557"/>
    </location>
</feature>
<keyword evidence="6" id="KW-0862">Zinc</keyword>
<organism evidence="10">
    <name type="scientific">Takifugu rubripes</name>
    <name type="common">Japanese pufferfish</name>
    <name type="synonym">Fugu rubripes</name>
    <dbReference type="NCBI Taxonomy" id="31033"/>
    <lineage>
        <taxon>Eukaryota</taxon>
        <taxon>Metazoa</taxon>
        <taxon>Chordata</taxon>
        <taxon>Craniata</taxon>
        <taxon>Vertebrata</taxon>
        <taxon>Euteleostomi</taxon>
        <taxon>Actinopterygii</taxon>
        <taxon>Neopterygii</taxon>
        <taxon>Teleostei</taxon>
        <taxon>Neoteleostei</taxon>
        <taxon>Acanthomorphata</taxon>
        <taxon>Eupercaria</taxon>
        <taxon>Tetraodontiformes</taxon>
        <taxon>Tetradontoidea</taxon>
        <taxon>Tetraodontidae</taxon>
        <taxon>Takifugu</taxon>
    </lineage>
</organism>
<name>Q1KL00_TAKRU</name>
<feature type="compositionally biased region" description="Low complexity" evidence="7">
    <location>
        <begin position="613"/>
        <end position="624"/>
    </location>
</feature>
<accession>Q1KL00</accession>
<dbReference type="SUPFAM" id="SSF57959">
    <property type="entry name" value="Leucine zipper domain"/>
    <property type="match status" value="1"/>
</dbReference>
<feature type="compositionally biased region" description="Low complexity" evidence="7">
    <location>
        <begin position="789"/>
        <end position="800"/>
    </location>
</feature>
<keyword evidence="5" id="KW-0539">Nucleus</keyword>
<dbReference type="InterPro" id="IPR046347">
    <property type="entry name" value="bZIP_sf"/>
</dbReference>
<dbReference type="InterPro" id="IPR013087">
    <property type="entry name" value="Znf_C2H2_type"/>
</dbReference>
<feature type="region of interest" description="Disordered" evidence="7">
    <location>
        <begin position="613"/>
        <end position="643"/>
    </location>
</feature>
<dbReference type="Pfam" id="PF00170">
    <property type="entry name" value="bZIP_1"/>
    <property type="match status" value="1"/>
</dbReference>
<dbReference type="PROSITE" id="PS00028">
    <property type="entry name" value="ZINC_FINGER_C2H2_1"/>
    <property type="match status" value="1"/>
</dbReference>
<evidence type="ECO:0000313" key="10">
    <source>
        <dbReference type="EMBL" id="ABF22394.1"/>
    </source>
</evidence>
<dbReference type="AlphaFoldDB" id="Q1KL00"/>
<feature type="compositionally biased region" description="Basic residues" evidence="7">
    <location>
        <begin position="501"/>
        <end position="510"/>
    </location>
</feature>
<feature type="compositionally biased region" description="Polar residues" evidence="7">
    <location>
        <begin position="801"/>
        <end position="810"/>
    </location>
</feature>
<dbReference type="InterPro" id="IPR004827">
    <property type="entry name" value="bZIP"/>
</dbReference>
<keyword evidence="2" id="KW-0805">Transcription regulation</keyword>
<dbReference type="InterPro" id="IPR036236">
    <property type="entry name" value="Znf_C2H2_sf"/>
</dbReference>
<feature type="region of interest" description="Disordered" evidence="7">
    <location>
        <begin position="494"/>
        <end position="572"/>
    </location>
</feature>
<dbReference type="CDD" id="cd14687">
    <property type="entry name" value="bZIP_ATF2"/>
    <property type="match status" value="1"/>
</dbReference>
<keyword evidence="4" id="KW-0804">Transcription</keyword>
<comment type="subcellular location">
    <subcellularLocation>
        <location evidence="1">Nucleus</location>
    </subcellularLocation>
</comment>
<keyword evidence="6" id="KW-0863">Zinc-finger</keyword>
<dbReference type="Gene3D" id="3.30.160.60">
    <property type="entry name" value="Classic Zinc Finger"/>
    <property type="match status" value="1"/>
</dbReference>
<proteinExistence type="predicted"/>
<dbReference type="GO" id="GO:0003677">
    <property type="term" value="F:DNA binding"/>
    <property type="evidence" value="ECO:0007669"/>
    <property type="project" value="UniProtKB-KW"/>
</dbReference>
<dbReference type="EMBL" id="DQ481664">
    <property type="protein sequence ID" value="ABF22394.1"/>
    <property type="molecule type" value="Genomic_DNA"/>
</dbReference>
<feature type="domain" description="C2H2-type" evidence="8">
    <location>
        <begin position="9"/>
        <end position="33"/>
    </location>
</feature>
<dbReference type="SUPFAM" id="SSF57667">
    <property type="entry name" value="beta-beta-alpha zinc fingers"/>
    <property type="match status" value="1"/>
</dbReference>
<evidence type="ECO:0000259" key="8">
    <source>
        <dbReference type="PROSITE" id="PS50157"/>
    </source>
</evidence>
<protein>
    <submittedName>
        <fullName evidence="10">cAMP responsive element binding protein 5</fullName>
    </submittedName>
</protein>
<evidence type="ECO:0000256" key="4">
    <source>
        <dbReference type="ARBA" id="ARBA00023163"/>
    </source>
</evidence>
<feature type="region of interest" description="Disordered" evidence="7">
    <location>
        <begin position="754"/>
        <end position="776"/>
    </location>
</feature>
<dbReference type="PROSITE" id="PS50217">
    <property type="entry name" value="BZIP"/>
    <property type="match status" value="1"/>
</dbReference>
<dbReference type="GO" id="GO:0003700">
    <property type="term" value="F:DNA-binding transcription factor activity"/>
    <property type="evidence" value="ECO:0007669"/>
    <property type="project" value="InterPro"/>
</dbReference>
<evidence type="ECO:0000256" key="3">
    <source>
        <dbReference type="ARBA" id="ARBA00023125"/>
    </source>
</evidence>
<feature type="region of interest" description="Disordered" evidence="7">
    <location>
        <begin position="789"/>
        <end position="810"/>
    </location>
</feature>
<dbReference type="PANTHER" id="PTHR19304">
    <property type="entry name" value="CYCLIC-AMP RESPONSE ELEMENT BINDING PROTEIN"/>
    <property type="match status" value="1"/>
</dbReference>
<evidence type="ECO:0000256" key="7">
    <source>
        <dbReference type="SAM" id="MobiDB-lite"/>
    </source>
</evidence>
<evidence type="ECO:0000256" key="1">
    <source>
        <dbReference type="ARBA" id="ARBA00004123"/>
    </source>
</evidence>
<reference evidence="10" key="1">
    <citation type="journal article" date="2006" name="Proc. Natl. Acad. Sci. U.S.A.">
        <title>Highly conserved syntenic blocks at the vertebrate Hox loci and conserved regulatory elements within and outside Hox gene clusters.</title>
        <authorList>
            <person name="Lee A.P."/>
            <person name="Koh E.G."/>
            <person name="Tay A."/>
            <person name="Brenner S."/>
            <person name="Venkatesh B."/>
        </authorList>
    </citation>
    <scope>NUCLEOTIDE SEQUENCE</scope>
</reference>
<sequence length="810" mass="90743">MNSDQERPFVCNAPGCSQRFPTEDHLMIHRHKHEMTLKFPSIKNDNMLSDQTPTPTRFLKNCEEVGLFSELDCSIEQEFCKAQEEEDSKQSISLHGQAGPGQHQHSRMGNHETSIVIQQALPSPQSSSVITQAPSTNRQIGCGKISNESDMGDEAGISSAPLERNVAEDIREGEKPRQNRRFKKAERRAKSDVMEVGGSGCSWVETTEESWAESEALSNVRVHGQDCRVSTCHPLGSQPRLLSNPSVEPQPVIIQKHRHTQEFTHPHTHHEPPRMHQCEACWRTGPKRCKSLGLVIKHVLRNVLITTIYIHITQYTLECRSTKAAVCHCRCNATSISFFQTWAESKSRRETVLMRRATPLHTSLYFHDFPHVEMLGFSVTCHVTMPVPGSLSSLLHLRNRQRQPLPASMPGTLPDPTMPGSSAVLMPMERQMTMGSNMMGMQGPTHSSSCSSTHIPSMHSEAKLRLKAALSHHPGAITNGNMNSMGHMMEMMSTRQEQGGHHHMHSHPHQHLQAPPHAYQHHGHHHHSQGPGQGGHHHPQGHNHHHNSHNPHLHHPHQTSPHPPMHSATHTWNNCRRHGMDAWLMQQTGGRLVSAGGHRVTNAPPALFQMSPATQQMQPTQTLQSPPPSGGRRRRVVDEDPDERRRKFLERNRAAATRCRQKRKVWVMSLEKKAEELTQTNMQLQVDAFTKPFSYQLIKDKSVVSLYYDSLDGSLNSVSPAAQNEVTMLKNEVTQLKQLLLTHKDCPITTMQKESQGYLSPESSPAGSPTPACSQQQVIQHNTITTSTTTVVGSSVHGQTNNRTDINPIH</sequence>
<feature type="compositionally biased region" description="Basic residues" evidence="7">
    <location>
        <begin position="519"/>
        <end position="528"/>
    </location>
</feature>
<feature type="region of interest" description="Disordered" evidence="7">
    <location>
        <begin position="84"/>
        <end position="109"/>
    </location>
</feature>
<dbReference type="Gene3D" id="1.20.5.170">
    <property type="match status" value="1"/>
</dbReference>
<keyword evidence="3" id="KW-0238">DNA-binding</keyword>
<evidence type="ECO:0000256" key="6">
    <source>
        <dbReference type="PROSITE-ProRule" id="PRU00042"/>
    </source>
</evidence>
<evidence type="ECO:0000259" key="9">
    <source>
        <dbReference type="PROSITE" id="PS50217"/>
    </source>
</evidence>
<dbReference type="PROSITE" id="PS50157">
    <property type="entry name" value="ZINC_FINGER_C2H2_2"/>
    <property type="match status" value="1"/>
</dbReference>
<gene>
    <name evidence="10" type="primary">Creb5b</name>
</gene>
<dbReference type="GO" id="GO:0005634">
    <property type="term" value="C:nucleus"/>
    <property type="evidence" value="ECO:0007669"/>
    <property type="project" value="UniProtKB-SubCell"/>
</dbReference>